<accession>A0ABN1Y2L7</accession>
<dbReference type="PANTHER" id="PTHR10953:SF102">
    <property type="entry name" value="ADENYLYLTRANSFERASE AND SULFURTRANSFERASE MOCS3"/>
    <property type="match status" value="1"/>
</dbReference>
<name>A0ABN1Y2L7_9ACTN</name>
<protein>
    <recommendedName>
        <fullName evidence="1">THIF-type NAD/FAD binding fold domain-containing protein</fullName>
    </recommendedName>
</protein>
<organism evidence="2 3">
    <name type="scientific">Kitasatospora putterlickiae</name>
    <dbReference type="NCBI Taxonomy" id="221725"/>
    <lineage>
        <taxon>Bacteria</taxon>
        <taxon>Bacillati</taxon>
        <taxon>Actinomycetota</taxon>
        <taxon>Actinomycetes</taxon>
        <taxon>Kitasatosporales</taxon>
        <taxon>Streptomycetaceae</taxon>
        <taxon>Kitasatospora</taxon>
    </lineage>
</organism>
<comment type="caution">
    <text evidence="2">The sequence shown here is derived from an EMBL/GenBank/DDBJ whole genome shotgun (WGS) entry which is preliminary data.</text>
</comment>
<feature type="domain" description="THIF-type NAD/FAD binding fold" evidence="1">
    <location>
        <begin position="19"/>
        <end position="244"/>
    </location>
</feature>
<evidence type="ECO:0000259" key="1">
    <source>
        <dbReference type="Pfam" id="PF00899"/>
    </source>
</evidence>
<reference evidence="2 3" key="1">
    <citation type="journal article" date="2019" name="Int. J. Syst. Evol. Microbiol.">
        <title>The Global Catalogue of Microorganisms (GCM) 10K type strain sequencing project: providing services to taxonomists for standard genome sequencing and annotation.</title>
        <authorList>
            <consortium name="The Broad Institute Genomics Platform"/>
            <consortium name="The Broad Institute Genome Sequencing Center for Infectious Disease"/>
            <person name="Wu L."/>
            <person name="Ma J."/>
        </authorList>
    </citation>
    <scope>NUCLEOTIDE SEQUENCE [LARGE SCALE GENOMIC DNA]</scope>
    <source>
        <strain evidence="2 3">JCM 12393</strain>
    </source>
</reference>
<keyword evidence="3" id="KW-1185">Reference proteome</keyword>
<evidence type="ECO:0000313" key="3">
    <source>
        <dbReference type="Proteomes" id="UP001499863"/>
    </source>
</evidence>
<gene>
    <name evidence="2" type="ORF">GCM10009639_24410</name>
</gene>
<proteinExistence type="predicted"/>
<sequence length="363" mass="38382">MAGVSGRFPRERLVPGWDVDALAAAAVVVVGVGALGNEVAKNLALAGVGRLVLCDPDTVEPGNLSRSVLFRPGDAGRPKVAAASDALRALSAGLRVAARPYELRHGVGLGELAEADAVVGCLDTLRARMRLLGRCALVEAPLVDGATGPWEGEVRLRLSTEEPCYGCSLTAHQRGVGDSPWSCRDLGNGPLGAAIGTTALVAAWMTQAVLGLLLGRTPSYRLLRIDAPSGRSGPVLLTRDPHCPHHRPLDAPPRRLPFSHEVTIRQFLSALPPDAEPQSWVDFPVRTRCPSCGDYAEPAPERPAETASIVECPGCGQRCRLRRTVRLRTAPGSAPLAGLGVARGEILPVRDPGGKFTWYQLKA</sequence>
<dbReference type="EMBL" id="BAAAKJ010000125">
    <property type="protein sequence ID" value="GAA1392556.1"/>
    <property type="molecule type" value="Genomic_DNA"/>
</dbReference>
<dbReference type="PANTHER" id="PTHR10953">
    <property type="entry name" value="UBIQUITIN-ACTIVATING ENZYME E1"/>
    <property type="match status" value="1"/>
</dbReference>
<dbReference type="Pfam" id="PF00899">
    <property type="entry name" value="ThiF"/>
    <property type="match status" value="1"/>
</dbReference>
<dbReference type="InterPro" id="IPR035985">
    <property type="entry name" value="Ubiquitin-activating_enz"/>
</dbReference>
<dbReference type="InterPro" id="IPR045886">
    <property type="entry name" value="ThiF/MoeB/HesA"/>
</dbReference>
<dbReference type="InterPro" id="IPR000594">
    <property type="entry name" value="ThiF_NAD_FAD-bd"/>
</dbReference>
<dbReference type="Proteomes" id="UP001499863">
    <property type="component" value="Unassembled WGS sequence"/>
</dbReference>
<dbReference type="Gene3D" id="3.40.50.720">
    <property type="entry name" value="NAD(P)-binding Rossmann-like Domain"/>
    <property type="match status" value="1"/>
</dbReference>
<evidence type="ECO:0000313" key="2">
    <source>
        <dbReference type="EMBL" id="GAA1392556.1"/>
    </source>
</evidence>
<dbReference type="SUPFAM" id="SSF69572">
    <property type="entry name" value="Activating enzymes of the ubiquitin-like proteins"/>
    <property type="match status" value="1"/>
</dbReference>